<dbReference type="InterPro" id="IPR021994">
    <property type="entry name" value="DUF3592"/>
</dbReference>
<feature type="domain" description="DUF3592" evidence="2">
    <location>
        <begin position="42"/>
        <end position="118"/>
    </location>
</feature>
<dbReference type="KEGG" id="noa:BKM31_48410"/>
<keyword evidence="1" id="KW-0812">Transmembrane</keyword>
<accession>A0A1V0ADK6</accession>
<name>A0A1V0ADK6_9ACTN</name>
<evidence type="ECO:0000313" key="4">
    <source>
        <dbReference type="Proteomes" id="UP000190797"/>
    </source>
</evidence>
<keyword evidence="1" id="KW-1133">Transmembrane helix</keyword>
<feature type="transmembrane region" description="Helical" evidence="1">
    <location>
        <begin position="7"/>
        <end position="30"/>
    </location>
</feature>
<evidence type="ECO:0000259" key="2">
    <source>
        <dbReference type="Pfam" id="PF12158"/>
    </source>
</evidence>
<reference evidence="4" key="1">
    <citation type="journal article" date="2017" name="Med. Chem. Commun.">
        <title>Nonomuraea sp. ATCC 55076 harbours the largest actinomycete chromosome to date and the kistamicin biosynthetic gene cluster.</title>
        <authorList>
            <person name="Nazari B."/>
            <person name="Forneris C.C."/>
            <person name="Gibson M.I."/>
            <person name="Moon K."/>
            <person name="Schramma K.R."/>
            <person name="Seyedsayamdost M.R."/>
        </authorList>
    </citation>
    <scope>NUCLEOTIDE SEQUENCE [LARGE SCALE GENOMIC DNA]</scope>
    <source>
        <strain evidence="4">ATCC 55076</strain>
    </source>
</reference>
<dbReference type="RefSeq" id="WP_080044582.1">
    <property type="nucleotide sequence ID" value="NZ_CP017717.1"/>
</dbReference>
<dbReference type="OrthoDB" id="4212335at2"/>
<dbReference type="Proteomes" id="UP000190797">
    <property type="component" value="Chromosome"/>
</dbReference>
<keyword evidence="4" id="KW-1185">Reference proteome</keyword>
<feature type="transmembrane region" description="Helical" evidence="1">
    <location>
        <begin position="117"/>
        <end position="144"/>
    </location>
</feature>
<gene>
    <name evidence="3" type="ORF">BKM31_48410</name>
</gene>
<evidence type="ECO:0000256" key="1">
    <source>
        <dbReference type="SAM" id="Phobius"/>
    </source>
</evidence>
<sequence>MRRGRLITIIGAIFAVVGLVLVSVAVTLAVTTASFLGSAERVDGVVVEMTAKTSTSRDSHGRTRESVSWYPTVEFSVDGRRHSFRSSTGTNPPMYEKGDVVPVAYDPGDPSDAVIAAFWPAFLAPLIVGGLGVLFTPVGVVLFVKGRRSPAR</sequence>
<evidence type="ECO:0000313" key="3">
    <source>
        <dbReference type="EMBL" id="AQZ68259.1"/>
    </source>
</evidence>
<keyword evidence="1" id="KW-0472">Membrane</keyword>
<dbReference type="AlphaFoldDB" id="A0A1V0ADK6"/>
<dbReference type="Pfam" id="PF12158">
    <property type="entry name" value="DUF3592"/>
    <property type="match status" value="1"/>
</dbReference>
<proteinExistence type="predicted"/>
<organism evidence="3 4">
    <name type="scientific">[Actinomadura] parvosata subsp. kistnae</name>
    <dbReference type="NCBI Taxonomy" id="1909395"/>
    <lineage>
        <taxon>Bacteria</taxon>
        <taxon>Bacillati</taxon>
        <taxon>Actinomycetota</taxon>
        <taxon>Actinomycetes</taxon>
        <taxon>Streptosporangiales</taxon>
        <taxon>Streptosporangiaceae</taxon>
        <taxon>Nonomuraea</taxon>
    </lineage>
</organism>
<protein>
    <recommendedName>
        <fullName evidence="2">DUF3592 domain-containing protein</fullName>
    </recommendedName>
</protein>
<dbReference type="EMBL" id="CP017717">
    <property type="protein sequence ID" value="AQZ68259.1"/>
    <property type="molecule type" value="Genomic_DNA"/>
</dbReference>